<dbReference type="Proteomes" id="UP000254712">
    <property type="component" value="Unassembled WGS sequence"/>
</dbReference>
<dbReference type="EMBL" id="UGXT01000002">
    <property type="protein sequence ID" value="SUH38196.1"/>
    <property type="molecule type" value="Genomic_DNA"/>
</dbReference>
<gene>
    <name evidence="1" type="ORF">NCTC8261_04518</name>
</gene>
<reference evidence="1 2" key="1">
    <citation type="submission" date="2018-06" db="EMBL/GenBank/DDBJ databases">
        <authorList>
            <consortium name="Pathogen Informatics"/>
            <person name="Doyle S."/>
        </authorList>
    </citation>
    <scope>NUCLEOTIDE SEQUENCE [LARGE SCALE GENOMIC DNA]</scope>
    <source>
        <strain evidence="1 2">NCTC8261</strain>
    </source>
</reference>
<proteinExistence type="predicted"/>
<name>A0A2X5BE66_SALET</name>
<organism evidence="1 2">
    <name type="scientific">Salmonella enterica I</name>
    <dbReference type="NCBI Taxonomy" id="59201"/>
    <lineage>
        <taxon>Bacteria</taxon>
        <taxon>Pseudomonadati</taxon>
        <taxon>Pseudomonadota</taxon>
        <taxon>Gammaproteobacteria</taxon>
        <taxon>Enterobacterales</taxon>
        <taxon>Enterobacteriaceae</taxon>
        <taxon>Salmonella</taxon>
    </lineage>
</organism>
<accession>A0A2X5BE66</accession>
<evidence type="ECO:0000313" key="1">
    <source>
        <dbReference type="EMBL" id="SUH38196.1"/>
    </source>
</evidence>
<dbReference type="AlphaFoldDB" id="A0A2X5BE66"/>
<protein>
    <submittedName>
        <fullName evidence="1">Uncharacterized protein</fullName>
    </submittedName>
</protein>
<sequence>MICLFWLSCSLIYLYQSTLDNYATDFLYVSLHSRPVYQPRQHLQLLVLQQKEKNQPQHNSLGTSLFLHSAGQEKCQALEQGQPHQVPSVIHLTSHHLHFFLPVFPVLLVELLLLRFFRCRELYPTNLKDSQENSWVIYHVLYHSCLSLLSLHSQPQVNIHLFQAISRIDKSLL</sequence>
<evidence type="ECO:0000313" key="2">
    <source>
        <dbReference type="Proteomes" id="UP000254712"/>
    </source>
</evidence>